<keyword evidence="6" id="KW-0472">Membrane</keyword>
<dbReference type="PANTHER" id="PTHR30061:SF50">
    <property type="entry name" value="MALTOSE_MALTODEXTRIN-BINDING PERIPLASMIC PROTEIN"/>
    <property type="match status" value="1"/>
</dbReference>
<sequence>MKKSTYLLIAALMFIFVVLAACAPERSEDTEESDDESSATTETTETTEKPESLTIWANDEEKQLEAVEDIAANYEEETGITVNVEVKSMLDQMEELALAGPEGNGPDLFFQPHDRIGNIVAQGLAEPVEIPEDVMNSYSDAAVDAITYKYDNETNQYGFPAVIETYGIFYNTDIVEEEPKTVDDLMALLENKTNPGNDEYGFLMKPNDLYFAIPFFNNYGGYIFGGDAGEYDTEDIGLNNEGSVEGGKLFQSFFGKGKIPPSTTTDVIDGLFNDGKVGAVINGPWSIVGYKEALGDKLAFAPFPSINGEPAQTFVGVKSWMVSYYSENKEWAADLAAFMTNPESSQHYYEVAGELVPSKEALESIEDPIYAAFAEQIKHGVPMPSTSAMQQVWEPFNNALQFIAEGEDVKPVLDESVEQIKTNIEASGVE</sequence>
<evidence type="ECO:0000256" key="2">
    <source>
        <dbReference type="ARBA" id="ARBA00022448"/>
    </source>
</evidence>
<proteinExistence type="inferred from homology"/>
<dbReference type="InterPro" id="IPR006061">
    <property type="entry name" value="SBP_1_CS"/>
</dbReference>
<feature type="signal peptide" evidence="6">
    <location>
        <begin position="1"/>
        <end position="20"/>
    </location>
</feature>
<organism evidence="8 9">
    <name type="scientific">Virgibacillus litoralis</name>
    <dbReference type="NCBI Taxonomy" id="578221"/>
    <lineage>
        <taxon>Bacteria</taxon>
        <taxon>Bacillati</taxon>
        <taxon>Bacillota</taxon>
        <taxon>Bacilli</taxon>
        <taxon>Bacillales</taxon>
        <taxon>Bacillaceae</taxon>
        <taxon>Virgibacillus</taxon>
    </lineage>
</organism>
<feature type="compositionally biased region" description="Acidic residues" evidence="7">
    <location>
        <begin position="28"/>
        <end position="37"/>
    </location>
</feature>
<protein>
    <recommendedName>
        <fullName evidence="5 6">Maltodextrin-binding protein</fullName>
    </recommendedName>
</protein>
<dbReference type="Pfam" id="PF13416">
    <property type="entry name" value="SBP_bac_8"/>
    <property type="match status" value="1"/>
</dbReference>
<gene>
    <name evidence="8" type="ORF">J2Z82_000984</name>
</gene>
<evidence type="ECO:0000256" key="4">
    <source>
        <dbReference type="ARBA" id="ARBA00022729"/>
    </source>
</evidence>
<dbReference type="EMBL" id="JAGGKK010000003">
    <property type="protein sequence ID" value="MBP1948055.1"/>
    <property type="molecule type" value="Genomic_DNA"/>
</dbReference>
<evidence type="ECO:0000313" key="8">
    <source>
        <dbReference type="EMBL" id="MBP1948055.1"/>
    </source>
</evidence>
<keyword evidence="6" id="KW-0449">Lipoprotein</keyword>
<dbReference type="InterPro" id="IPR006059">
    <property type="entry name" value="SBP"/>
</dbReference>
<dbReference type="PANTHER" id="PTHR30061">
    <property type="entry name" value="MALTOSE-BINDING PERIPLASMIC PROTEIN"/>
    <property type="match status" value="1"/>
</dbReference>
<keyword evidence="3 6" id="KW-0762">Sugar transport</keyword>
<keyword evidence="4 6" id="KW-0732">Signal</keyword>
<dbReference type="RefSeq" id="WP_209479637.1">
    <property type="nucleotide sequence ID" value="NZ_JAGGKK010000003.1"/>
</dbReference>
<evidence type="ECO:0000256" key="7">
    <source>
        <dbReference type="SAM" id="MobiDB-lite"/>
    </source>
</evidence>
<keyword evidence="6" id="KW-1003">Cell membrane</keyword>
<dbReference type="SUPFAM" id="SSF53850">
    <property type="entry name" value="Periplasmic binding protein-like II"/>
    <property type="match status" value="1"/>
</dbReference>
<dbReference type="PRINTS" id="PR00181">
    <property type="entry name" value="MALTOSEBP"/>
</dbReference>
<feature type="region of interest" description="Disordered" evidence="7">
    <location>
        <begin position="26"/>
        <end position="53"/>
    </location>
</feature>
<name>A0ABS4HAW6_9BACI</name>
<evidence type="ECO:0000256" key="5">
    <source>
        <dbReference type="ARBA" id="ARBA00030303"/>
    </source>
</evidence>
<dbReference type="InterPro" id="IPR006060">
    <property type="entry name" value="Maltose/Cyclodextrin-bd"/>
</dbReference>
<evidence type="ECO:0000256" key="6">
    <source>
        <dbReference type="RuleBase" id="RU365005"/>
    </source>
</evidence>
<keyword evidence="9" id="KW-1185">Reference proteome</keyword>
<dbReference type="PROSITE" id="PS51257">
    <property type="entry name" value="PROKAR_LIPOPROTEIN"/>
    <property type="match status" value="1"/>
</dbReference>
<reference evidence="8 9" key="1">
    <citation type="submission" date="2021-03" db="EMBL/GenBank/DDBJ databases">
        <title>Genomic Encyclopedia of Type Strains, Phase IV (KMG-IV): sequencing the most valuable type-strain genomes for metagenomic binning, comparative biology and taxonomic classification.</title>
        <authorList>
            <person name="Goeker M."/>
        </authorList>
    </citation>
    <scope>NUCLEOTIDE SEQUENCE [LARGE SCALE GENOMIC DNA]</scope>
    <source>
        <strain evidence="8 9">DSM 21085</strain>
    </source>
</reference>
<accession>A0ABS4HAW6</accession>
<keyword evidence="2 6" id="KW-0813">Transport</keyword>
<dbReference type="PROSITE" id="PS01037">
    <property type="entry name" value="SBP_BACTERIAL_1"/>
    <property type="match status" value="1"/>
</dbReference>
<feature type="chain" id="PRO_5044956466" description="Maltodextrin-binding protein" evidence="6">
    <location>
        <begin position="21"/>
        <end position="430"/>
    </location>
</feature>
<dbReference type="Gene3D" id="3.40.190.10">
    <property type="entry name" value="Periplasmic binding protein-like II"/>
    <property type="match status" value="2"/>
</dbReference>
<evidence type="ECO:0000313" key="9">
    <source>
        <dbReference type="Proteomes" id="UP001519328"/>
    </source>
</evidence>
<comment type="similarity">
    <text evidence="1 6">Belongs to the bacterial solute-binding protein 1 family.</text>
</comment>
<dbReference type="Proteomes" id="UP001519328">
    <property type="component" value="Unassembled WGS sequence"/>
</dbReference>
<evidence type="ECO:0000256" key="1">
    <source>
        <dbReference type="ARBA" id="ARBA00008520"/>
    </source>
</evidence>
<comment type="caution">
    <text evidence="8">The sequence shown here is derived from an EMBL/GenBank/DDBJ whole genome shotgun (WGS) entry which is preliminary data.</text>
</comment>
<comment type="subcellular location">
    <subcellularLocation>
        <location evidence="6">Cell membrane</location>
        <topology evidence="6">Lipid-anchor</topology>
    </subcellularLocation>
</comment>
<evidence type="ECO:0000256" key="3">
    <source>
        <dbReference type="ARBA" id="ARBA00022597"/>
    </source>
</evidence>